<evidence type="ECO:0000256" key="1">
    <source>
        <dbReference type="SAM" id="Phobius"/>
    </source>
</evidence>
<keyword evidence="3" id="KW-1185">Reference proteome</keyword>
<proteinExistence type="predicted"/>
<gene>
    <name evidence="2" type="ORF">BJX66DRAFT_303683</name>
</gene>
<sequence>MFSNSFLLLRYSFESLKNPGSLIDTVAGCVLFLATSGMVILPQYVAKSITPKS</sequence>
<accession>A0ABR4G686</accession>
<name>A0ABR4G686_9EURO</name>
<keyword evidence="1" id="KW-0812">Transmembrane</keyword>
<dbReference type="Proteomes" id="UP001610563">
    <property type="component" value="Unassembled WGS sequence"/>
</dbReference>
<dbReference type="EMBL" id="JBFTWV010000044">
    <property type="protein sequence ID" value="KAL2794518.1"/>
    <property type="molecule type" value="Genomic_DNA"/>
</dbReference>
<reference evidence="2 3" key="1">
    <citation type="submission" date="2024-07" db="EMBL/GenBank/DDBJ databases">
        <title>Section-level genome sequencing and comparative genomics of Aspergillus sections Usti and Cavernicolus.</title>
        <authorList>
            <consortium name="Lawrence Berkeley National Laboratory"/>
            <person name="Nybo J.L."/>
            <person name="Vesth T.C."/>
            <person name="Theobald S."/>
            <person name="Frisvad J.C."/>
            <person name="Larsen T.O."/>
            <person name="Kjaerboelling I."/>
            <person name="Rothschild-Mancinelli K."/>
            <person name="Lyhne E.K."/>
            <person name="Kogle M.E."/>
            <person name="Barry K."/>
            <person name="Clum A."/>
            <person name="Na H."/>
            <person name="Ledsgaard L."/>
            <person name="Lin J."/>
            <person name="Lipzen A."/>
            <person name="Kuo A."/>
            <person name="Riley R."/>
            <person name="Mondo S."/>
            <person name="Labutti K."/>
            <person name="Haridas S."/>
            <person name="Pangalinan J."/>
            <person name="Salamov A.A."/>
            <person name="Simmons B.A."/>
            <person name="Magnuson J.K."/>
            <person name="Chen J."/>
            <person name="Drula E."/>
            <person name="Henrissat B."/>
            <person name="Wiebenga A."/>
            <person name="Lubbers R.J."/>
            <person name="Gomes A.C."/>
            <person name="Makela M.R."/>
            <person name="Stajich J."/>
            <person name="Grigoriev I.V."/>
            <person name="Mortensen U.H."/>
            <person name="De Vries R.P."/>
            <person name="Baker S.E."/>
            <person name="Andersen M.R."/>
        </authorList>
    </citation>
    <scope>NUCLEOTIDE SEQUENCE [LARGE SCALE GENOMIC DNA]</scope>
    <source>
        <strain evidence="2 3">CBS 209.92</strain>
    </source>
</reference>
<comment type="caution">
    <text evidence="2">The sequence shown here is derived from an EMBL/GenBank/DDBJ whole genome shotgun (WGS) entry which is preliminary data.</text>
</comment>
<keyword evidence="1" id="KW-1133">Transmembrane helix</keyword>
<evidence type="ECO:0000313" key="3">
    <source>
        <dbReference type="Proteomes" id="UP001610563"/>
    </source>
</evidence>
<organism evidence="2 3">
    <name type="scientific">Aspergillus keveii</name>
    <dbReference type="NCBI Taxonomy" id="714993"/>
    <lineage>
        <taxon>Eukaryota</taxon>
        <taxon>Fungi</taxon>
        <taxon>Dikarya</taxon>
        <taxon>Ascomycota</taxon>
        <taxon>Pezizomycotina</taxon>
        <taxon>Eurotiomycetes</taxon>
        <taxon>Eurotiomycetidae</taxon>
        <taxon>Eurotiales</taxon>
        <taxon>Aspergillaceae</taxon>
        <taxon>Aspergillus</taxon>
        <taxon>Aspergillus subgen. Nidulantes</taxon>
    </lineage>
</organism>
<feature type="transmembrane region" description="Helical" evidence="1">
    <location>
        <begin position="20"/>
        <end position="41"/>
    </location>
</feature>
<protein>
    <submittedName>
        <fullName evidence="2">Uncharacterized protein</fullName>
    </submittedName>
</protein>
<evidence type="ECO:0000313" key="2">
    <source>
        <dbReference type="EMBL" id="KAL2794518.1"/>
    </source>
</evidence>
<keyword evidence="1" id="KW-0472">Membrane</keyword>